<dbReference type="Gene3D" id="3.40.390.30">
    <property type="entry name" value="Metalloproteases ('zincins'), catalytic domain"/>
    <property type="match status" value="1"/>
</dbReference>
<dbReference type="Proteomes" id="UP000217065">
    <property type="component" value="Unassembled WGS sequence"/>
</dbReference>
<feature type="binding site" evidence="9">
    <location>
        <position position="123"/>
    </location>
    <ligand>
        <name>Zn(2+)</name>
        <dbReference type="ChEBI" id="CHEBI:29105"/>
        <note>catalytic</note>
    </ligand>
</feature>
<keyword evidence="5 9" id="KW-0479">Metal-binding</keyword>
<keyword evidence="9" id="KW-0963">Cytoplasm</keyword>
<dbReference type="GO" id="GO:0008270">
    <property type="term" value="F:zinc ion binding"/>
    <property type="evidence" value="ECO:0007669"/>
    <property type="project" value="UniProtKB-UniRule"/>
</dbReference>
<keyword evidence="2 9" id="KW-0690">Ribosome biogenesis</keyword>
<dbReference type="InterPro" id="IPR002036">
    <property type="entry name" value="YbeY"/>
</dbReference>
<dbReference type="SUPFAM" id="SSF55486">
    <property type="entry name" value="Metalloproteases ('zincins'), catalytic domain"/>
    <property type="match status" value="1"/>
</dbReference>
<dbReference type="PROSITE" id="PS01306">
    <property type="entry name" value="UPF0054"/>
    <property type="match status" value="1"/>
</dbReference>
<dbReference type="HAMAP" id="MF_00009">
    <property type="entry name" value="Endoribonucl_YbeY"/>
    <property type="match status" value="1"/>
</dbReference>
<dbReference type="InterPro" id="IPR023091">
    <property type="entry name" value="MetalPrtase_cat_dom_sf_prd"/>
</dbReference>
<proteinExistence type="inferred from homology"/>
<comment type="function">
    <text evidence="9">Single strand-specific metallo-endoribonuclease involved in late-stage 70S ribosome quality control and in maturation of the 3' terminus of the 16S rRNA.</text>
</comment>
<dbReference type="EMBL" id="NOKQ01000187">
    <property type="protein sequence ID" value="OZS78858.1"/>
    <property type="molecule type" value="Genomic_DNA"/>
</dbReference>
<dbReference type="RefSeq" id="WP_094942091.1">
    <property type="nucleotide sequence ID" value="NZ_NOKQ01000187.1"/>
</dbReference>
<keyword evidence="6 9" id="KW-0255">Endonuclease</keyword>
<evidence type="ECO:0000256" key="5">
    <source>
        <dbReference type="ARBA" id="ARBA00022723"/>
    </source>
</evidence>
<dbReference type="GO" id="GO:0005737">
    <property type="term" value="C:cytoplasm"/>
    <property type="evidence" value="ECO:0007669"/>
    <property type="project" value="UniProtKB-SubCell"/>
</dbReference>
<accession>A0A264W5I6</accession>
<keyword evidence="11" id="KW-1185">Reference proteome</keyword>
<comment type="cofactor">
    <cofactor evidence="9">
        <name>Zn(2+)</name>
        <dbReference type="ChEBI" id="CHEBI:29105"/>
    </cofactor>
    <text evidence="9">Binds 1 zinc ion.</text>
</comment>
<dbReference type="EC" id="3.1.-.-" evidence="9"/>
<evidence type="ECO:0000256" key="8">
    <source>
        <dbReference type="ARBA" id="ARBA00022833"/>
    </source>
</evidence>
<dbReference type="NCBIfam" id="TIGR00043">
    <property type="entry name" value="rRNA maturation RNase YbeY"/>
    <property type="match status" value="1"/>
</dbReference>
<evidence type="ECO:0000256" key="6">
    <source>
        <dbReference type="ARBA" id="ARBA00022759"/>
    </source>
</evidence>
<dbReference type="InterPro" id="IPR020549">
    <property type="entry name" value="YbeY_CS"/>
</dbReference>
<keyword evidence="3 9" id="KW-0698">rRNA processing</keyword>
<keyword evidence="7 9" id="KW-0378">Hydrolase</keyword>
<dbReference type="OrthoDB" id="9807740at2"/>
<gene>
    <name evidence="9" type="primary">ybeY</name>
    <name evidence="10" type="ORF">CF394_04795</name>
</gene>
<keyword evidence="4 9" id="KW-0540">Nuclease</keyword>
<evidence type="ECO:0000256" key="7">
    <source>
        <dbReference type="ARBA" id="ARBA00022801"/>
    </source>
</evidence>
<evidence type="ECO:0000256" key="9">
    <source>
        <dbReference type="HAMAP-Rule" id="MF_00009"/>
    </source>
</evidence>
<keyword evidence="8 9" id="KW-0862">Zinc</keyword>
<evidence type="ECO:0000313" key="10">
    <source>
        <dbReference type="EMBL" id="OZS78858.1"/>
    </source>
</evidence>
<dbReference type="PANTHER" id="PTHR46986:SF1">
    <property type="entry name" value="ENDORIBONUCLEASE YBEY, CHLOROPLASTIC"/>
    <property type="match status" value="1"/>
</dbReference>
<dbReference type="AlphaFoldDB" id="A0A264W5I6"/>
<dbReference type="GO" id="GO:0006364">
    <property type="term" value="P:rRNA processing"/>
    <property type="evidence" value="ECO:0007669"/>
    <property type="project" value="UniProtKB-UniRule"/>
</dbReference>
<dbReference type="Pfam" id="PF02130">
    <property type="entry name" value="YbeY"/>
    <property type="match status" value="1"/>
</dbReference>
<reference evidence="10 11" key="1">
    <citation type="submission" date="2017-07" db="EMBL/GenBank/DDBJ databases">
        <title>Tetzosporium hominis gen.nov. sp.nov.</title>
        <authorList>
            <person name="Tetz G."/>
            <person name="Tetz V."/>
        </authorList>
    </citation>
    <scope>NUCLEOTIDE SEQUENCE [LARGE SCALE GENOMIC DNA]</scope>
    <source>
        <strain evidence="10 11">VT-49</strain>
    </source>
</reference>
<comment type="subcellular location">
    <subcellularLocation>
        <location evidence="9">Cytoplasm</location>
    </subcellularLocation>
</comment>
<evidence type="ECO:0000313" key="11">
    <source>
        <dbReference type="Proteomes" id="UP000217065"/>
    </source>
</evidence>
<sequence>MIIDFLNDTNSATQEALELVEKVLQFVAQKEDVSDEAELSVSFVTNEEIQEINRTYRNKDAVTDVISFAMQEQGEGEVAIVGDETLLLGDIIISVDRAQQQAADYGHSFDRELAFLATHGLLHLLGYDHMTEQQEKEMFTKQDAYLSEFGLPRLSGSESHE</sequence>
<evidence type="ECO:0000256" key="3">
    <source>
        <dbReference type="ARBA" id="ARBA00022552"/>
    </source>
</evidence>
<dbReference type="PANTHER" id="PTHR46986">
    <property type="entry name" value="ENDORIBONUCLEASE YBEY, CHLOROPLASTIC"/>
    <property type="match status" value="1"/>
</dbReference>
<protein>
    <recommendedName>
        <fullName evidence="9">Endoribonuclease YbeY</fullName>
        <ecNumber evidence="9">3.1.-.-</ecNumber>
    </recommendedName>
</protein>
<comment type="similarity">
    <text evidence="1 9">Belongs to the endoribonuclease YbeY family.</text>
</comment>
<name>A0A264W5I6_9BACL</name>
<organism evidence="10 11">
    <name type="scientific">Tetzosporium hominis</name>
    <dbReference type="NCBI Taxonomy" id="2020506"/>
    <lineage>
        <taxon>Bacteria</taxon>
        <taxon>Bacillati</taxon>
        <taxon>Bacillota</taxon>
        <taxon>Bacilli</taxon>
        <taxon>Bacillales</taxon>
        <taxon>Caryophanaceae</taxon>
        <taxon>Tetzosporium</taxon>
    </lineage>
</organism>
<comment type="caution">
    <text evidence="10">The sequence shown here is derived from an EMBL/GenBank/DDBJ whole genome shotgun (WGS) entry which is preliminary data.</text>
</comment>
<evidence type="ECO:0000256" key="1">
    <source>
        <dbReference type="ARBA" id="ARBA00010875"/>
    </source>
</evidence>
<evidence type="ECO:0000256" key="4">
    <source>
        <dbReference type="ARBA" id="ARBA00022722"/>
    </source>
</evidence>
<dbReference type="GO" id="GO:0004222">
    <property type="term" value="F:metalloendopeptidase activity"/>
    <property type="evidence" value="ECO:0007669"/>
    <property type="project" value="InterPro"/>
</dbReference>
<evidence type="ECO:0000256" key="2">
    <source>
        <dbReference type="ARBA" id="ARBA00022517"/>
    </source>
</evidence>
<dbReference type="GO" id="GO:0004521">
    <property type="term" value="F:RNA endonuclease activity"/>
    <property type="evidence" value="ECO:0007669"/>
    <property type="project" value="UniProtKB-UniRule"/>
</dbReference>
<feature type="binding site" evidence="9">
    <location>
        <position position="129"/>
    </location>
    <ligand>
        <name>Zn(2+)</name>
        <dbReference type="ChEBI" id="CHEBI:29105"/>
        <note>catalytic</note>
    </ligand>
</feature>
<feature type="binding site" evidence="9">
    <location>
        <position position="119"/>
    </location>
    <ligand>
        <name>Zn(2+)</name>
        <dbReference type="ChEBI" id="CHEBI:29105"/>
        <note>catalytic</note>
    </ligand>
</feature>